<organism evidence="1 2">
    <name type="scientific">Kaistella carnis</name>
    <dbReference type="NCBI Taxonomy" id="1241979"/>
    <lineage>
        <taxon>Bacteria</taxon>
        <taxon>Pseudomonadati</taxon>
        <taxon>Bacteroidota</taxon>
        <taxon>Flavobacteriia</taxon>
        <taxon>Flavobacteriales</taxon>
        <taxon>Weeksellaceae</taxon>
        <taxon>Chryseobacterium group</taxon>
        <taxon>Kaistella</taxon>
    </lineage>
</organism>
<accession>A0A3G8XSN6</accession>
<evidence type="ECO:0000313" key="1">
    <source>
        <dbReference type="EMBL" id="AZI33234.1"/>
    </source>
</evidence>
<dbReference type="OrthoDB" id="1440774at2"/>
<dbReference type="KEGG" id="ccas:EIB73_08610"/>
<dbReference type="AlphaFoldDB" id="A0A3G8XSN6"/>
<evidence type="ECO:0000313" key="2">
    <source>
        <dbReference type="Proteomes" id="UP000270185"/>
    </source>
</evidence>
<protein>
    <submittedName>
        <fullName evidence="1">GLPGLI family protein</fullName>
    </submittedName>
</protein>
<name>A0A3G8XSN6_9FLAO</name>
<dbReference type="RefSeq" id="WP_125024510.1">
    <property type="nucleotide sequence ID" value="NZ_CP034159.1"/>
</dbReference>
<dbReference type="EMBL" id="CP034159">
    <property type="protein sequence ID" value="AZI33234.1"/>
    <property type="molecule type" value="Genomic_DNA"/>
</dbReference>
<dbReference type="NCBIfam" id="TIGR01200">
    <property type="entry name" value="GLPGLI"/>
    <property type="match status" value="1"/>
</dbReference>
<proteinExistence type="predicted"/>
<dbReference type="Proteomes" id="UP000270185">
    <property type="component" value="Chromosome"/>
</dbReference>
<reference evidence="2" key="1">
    <citation type="submission" date="2018-11" db="EMBL/GenBank/DDBJ databases">
        <title>Proposal to divide the Flavobacteriaceae and reorganize its genera based on Amino Acid Identity values calculated from whole genome sequences.</title>
        <authorList>
            <person name="Nicholson A.C."/>
            <person name="Gulvik C.A."/>
            <person name="Whitney A.M."/>
            <person name="Humrighouse B.W."/>
            <person name="Bell M."/>
            <person name="Holmes B."/>
            <person name="Steigerwalt A.G."/>
            <person name="Villarma A."/>
            <person name="Sheth M."/>
            <person name="Batra D."/>
            <person name="Pryor J."/>
            <person name="Bernardet J.-F."/>
            <person name="Hugo C."/>
            <person name="Kampfer P."/>
            <person name="Newman J.D."/>
            <person name="McQuiston J.R."/>
        </authorList>
    </citation>
    <scope>NUCLEOTIDE SEQUENCE [LARGE SCALE GENOMIC DNA]</scope>
    <source>
        <strain evidence="2">G0081</strain>
    </source>
</reference>
<dbReference type="InterPro" id="IPR005901">
    <property type="entry name" value="GLPGLI"/>
</dbReference>
<dbReference type="Pfam" id="PF09697">
    <property type="entry name" value="Porph_ging"/>
    <property type="match status" value="1"/>
</dbReference>
<gene>
    <name evidence="1" type="ORF">EIB73_08610</name>
</gene>
<sequence length="275" mass="32262">MKYLLLLLFPFFISAQTHRFIYEYQFKSDSLAKELTKENMILDINPDEIKFYPYFFAENDSIYKLKNNNNSSWDDLLPVITRSRNTNKNTSYVLLNDLFSVQTVDPINWKLSTETKKVGNYSLQKATTTFGGRNWTAWFNTEINLNEGPYKFRGLPGLIFEISDDRNNFSFSLVKSYQLKSTYDTSDFLESFAGQKSVPITEKMLLKKQLELFNDPLQDFKEMFKNSKGEGSFSVMGVKIKSLDQFKELTTMTQERMRKENNPIELDKVIHYPKK</sequence>
<keyword evidence="2" id="KW-1185">Reference proteome</keyword>